<dbReference type="PIRSF" id="PIRSF000883">
    <property type="entry name" value="Pesterase_MJ0912"/>
    <property type="match status" value="1"/>
</dbReference>
<dbReference type="GO" id="GO:0005737">
    <property type="term" value="C:cytoplasm"/>
    <property type="evidence" value="ECO:0007669"/>
    <property type="project" value="TreeGrafter"/>
</dbReference>
<dbReference type="Gene3D" id="3.60.21.10">
    <property type="match status" value="1"/>
</dbReference>
<dbReference type="PANTHER" id="PTHR42850:SF2">
    <property type="entry name" value="BLL5683 PROTEIN"/>
    <property type="match status" value="1"/>
</dbReference>
<keyword evidence="4" id="KW-1185">Reference proteome</keyword>
<protein>
    <submittedName>
        <fullName evidence="3">Predicted phosphodiesterase</fullName>
    </submittedName>
</protein>
<dbReference type="EMBL" id="FOVF01000027">
    <property type="protein sequence ID" value="SFN51396.1"/>
    <property type="molecule type" value="Genomic_DNA"/>
</dbReference>
<comment type="similarity">
    <text evidence="1">Belongs to the metallophosphoesterase superfamily. YfcE family.</text>
</comment>
<evidence type="ECO:0000313" key="4">
    <source>
        <dbReference type="Proteomes" id="UP000198575"/>
    </source>
</evidence>
<dbReference type="AlphaFoldDB" id="A0A1I4ZMA7"/>
<dbReference type="CDD" id="cd00838">
    <property type="entry name" value="MPP_superfamily"/>
    <property type="match status" value="1"/>
</dbReference>
<dbReference type="Proteomes" id="UP000198575">
    <property type="component" value="Unassembled WGS sequence"/>
</dbReference>
<organism evidence="3 4">
    <name type="scientific">Dokdonella immobilis</name>
    <dbReference type="NCBI Taxonomy" id="578942"/>
    <lineage>
        <taxon>Bacteria</taxon>
        <taxon>Pseudomonadati</taxon>
        <taxon>Pseudomonadota</taxon>
        <taxon>Gammaproteobacteria</taxon>
        <taxon>Lysobacterales</taxon>
        <taxon>Rhodanobacteraceae</taxon>
        <taxon>Dokdonella</taxon>
    </lineage>
</organism>
<proteinExistence type="inferred from homology"/>
<dbReference type="InterPro" id="IPR029052">
    <property type="entry name" value="Metallo-depent_PP-like"/>
</dbReference>
<evidence type="ECO:0000313" key="3">
    <source>
        <dbReference type="EMBL" id="SFN51396.1"/>
    </source>
</evidence>
<accession>A0A1I4ZMA7</accession>
<dbReference type="InterPro" id="IPR011152">
    <property type="entry name" value="Pesterase_MJ0912"/>
</dbReference>
<dbReference type="Pfam" id="PF12850">
    <property type="entry name" value="Metallophos_2"/>
    <property type="match status" value="1"/>
</dbReference>
<reference evidence="3 4" key="1">
    <citation type="submission" date="2016-10" db="EMBL/GenBank/DDBJ databases">
        <authorList>
            <person name="de Groot N.N."/>
        </authorList>
    </citation>
    <scope>NUCLEOTIDE SEQUENCE [LARGE SCALE GENOMIC DNA]</scope>
    <source>
        <strain evidence="3 4">CGMCC 1.7659</strain>
    </source>
</reference>
<dbReference type="InterPro" id="IPR024654">
    <property type="entry name" value="Calcineurin-like_PHP_lpxH"/>
</dbReference>
<dbReference type="GO" id="GO:0016791">
    <property type="term" value="F:phosphatase activity"/>
    <property type="evidence" value="ECO:0007669"/>
    <property type="project" value="TreeGrafter"/>
</dbReference>
<dbReference type="OrthoDB" id="9813918at2"/>
<dbReference type="STRING" id="578942.SAMN05216289_12717"/>
<evidence type="ECO:0000259" key="2">
    <source>
        <dbReference type="Pfam" id="PF12850"/>
    </source>
</evidence>
<name>A0A1I4ZMA7_9GAMM</name>
<dbReference type="PANTHER" id="PTHR42850">
    <property type="entry name" value="METALLOPHOSPHOESTERASE"/>
    <property type="match status" value="1"/>
</dbReference>
<sequence>MRIGLLADLHANRQATEACLAALARAGCQRWVFLGDLVGYGADPEWTVDCVRAHVERGALAVRGNHDAALGDEAANTVNADIRATARWTRERLDGPQRAFLESMPLMIEDADRLYVHASAWEPDQWAYVSNPLAAKRSLAATTRWLTLCGHVHAPALYYEQGHSVSHFEPRPGVPIPLSSQRRWLAIPGSCGQPRDGNPAAACAWFDTDARQLCFLRVPYDHARSAAAIRAAGLPAAFADRLERGT</sequence>
<dbReference type="SUPFAM" id="SSF56300">
    <property type="entry name" value="Metallo-dependent phosphatases"/>
    <property type="match status" value="1"/>
</dbReference>
<feature type="domain" description="Calcineurin-like phosphoesterase" evidence="2">
    <location>
        <begin position="1"/>
        <end position="209"/>
    </location>
</feature>
<evidence type="ECO:0000256" key="1">
    <source>
        <dbReference type="ARBA" id="ARBA00008950"/>
    </source>
</evidence>
<dbReference type="InterPro" id="IPR050126">
    <property type="entry name" value="Ap4A_hydrolase"/>
</dbReference>
<gene>
    <name evidence="3" type="ORF">SAMN05216289_12717</name>
</gene>
<dbReference type="RefSeq" id="WP_092409569.1">
    <property type="nucleotide sequence ID" value="NZ_FOVF01000027.1"/>
</dbReference>